<dbReference type="STRING" id="44574.AAW31_13025"/>
<dbReference type="GO" id="GO:0006281">
    <property type="term" value="P:DNA repair"/>
    <property type="evidence" value="ECO:0007669"/>
    <property type="project" value="InterPro"/>
</dbReference>
<evidence type="ECO:0000313" key="2">
    <source>
        <dbReference type="Proteomes" id="UP000183287"/>
    </source>
</evidence>
<protein>
    <submittedName>
        <fullName evidence="1">Deoxyribonuclease V</fullName>
    </submittedName>
</protein>
<dbReference type="Pfam" id="PF04493">
    <property type="entry name" value="Endonuclease_5"/>
    <property type="match status" value="1"/>
</dbReference>
<dbReference type="InterPro" id="IPR007581">
    <property type="entry name" value="Endonuclease-V"/>
</dbReference>
<dbReference type="AlphaFoldDB" id="A0A1I4TSM4"/>
<name>A0A1I4TSM4_9PROT</name>
<gene>
    <name evidence="1" type="ORF">SAMN05421863_105416</name>
</gene>
<keyword evidence="2" id="KW-1185">Reference proteome</keyword>
<dbReference type="Gene3D" id="3.30.2170.10">
    <property type="entry name" value="archaeoglobus fulgidus dsm 4304 superfamily"/>
    <property type="match status" value="1"/>
</dbReference>
<evidence type="ECO:0000313" key="1">
    <source>
        <dbReference type="EMBL" id="SFM79766.1"/>
    </source>
</evidence>
<organism evidence="1 2">
    <name type="scientific">Nitrosomonas communis</name>
    <dbReference type="NCBI Taxonomy" id="44574"/>
    <lineage>
        <taxon>Bacteria</taxon>
        <taxon>Pseudomonadati</taxon>
        <taxon>Pseudomonadota</taxon>
        <taxon>Betaproteobacteria</taxon>
        <taxon>Nitrosomonadales</taxon>
        <taxon>Nitrosomonadaceae</taxon>
        <taxon>Nitrosomonas</taxon>
    </lineage>
</organism>
<dbReference type="Proteomes" id="UP000183287">
    <property type="component" value="Unassembled WGS sequence"/>
</dbReference>
<proteinExistence type="predicted"/>
<accession>A0A1I4TSM4</accession>
<dbReference type="EMBL" id="FOUB01000054">
    <property type="protein sequence ID" value="SFM79766.1"/>
    <property type="molecule type" value="Genomic_DNA"/>
</dbReference>
<sequence length="165" mass="18466">MILALDVHYDNHNGLVAGIAFKQWTDAEPDKMYATRIEQVGDYVAGQFYKRELPGILKLLSEHGLQPEYIVIDGYVYLDGYAKPGLGKHLYDALHGNVKVIGVAKKRFAGISETYALYRGKSKQPLYITSAGEALSAAKLHILSMHSIYRIPTMLKKVDQLSRLI</sequence>
<dbReference type="GO" id="GO:0004519">
    <property type="term" value="F:endonuclease activity"/>
    <property type="evidence" value="ECO:0007669"/>
    <property type="project" value="InterPro"/>
</dbReference>
<dbReference type="RefSeq" id="WP_074906564.1">
    <property type="nucleotide sequence ID" value="NZ_FOUB01000054.1"/>
</dbReference>
<reference evidence="2" key="1">
    <citation type="submission" date="2016-10" db="EMBL/GenBank/DDBJ databases">
        <authorList>
            <person name="Varghese N."/>
            <person name="Submissions S."/>
        </authorList>
    </citation>
    <scope>NUCLEOTIDE SEQUENCE [LARGE SCALE GENOMIC DNA]</scope>
    <source>
        <strain evidence="2">Nm44</strain>
    </source>
</reference>
<dbReference type="OrthoDB" id="2593273at2"/>